<evidence type="ECO:0000256" key="1">
    <source>
        <dbReference type="ARBA" id="ARBA00000707"/>
    </source>
</evidence>
<organism evidence="11 13">
    <name type="scientific">Cyberlindnera jadinii (strain ATCC 18201 / CBS 1600 / BCRC 20928 / JCM 3617 / NBRC 0987 / NRRL Y-1542)</name>
    <name type="common">Torula yeast</name>
    <name type="synonym">Candida utilis</name>
    <dbReference type="NCBI Taxonomy" id="983966"/>
    <lineage>
        <taxon>Eukaryota</taxon>
        <taxon>Fungi</taxon>
        <taxon>Dikarya</taxon>
        <taxon>Ascomycota</taxon>
        <taxon>Saccharomycotina</taxon>
        <taxon>Saccharomycetes</taxon>
        <taxon>Phaffomycetales</taxon>
        <taxon>Phaffomycetaceae</taxon>
        <taxon>Cyberlindnera</taxon>
    </lineage>
</organism>
<feature type="domain" description="OTU" evidence="10">
    <location>
        <begin position="101"/>
        <end position="221"/>
    </location>
</feature>
<evidence type="ECO:0000313" key="12">
    <source>
        <dbReference type="EMBL" id="ODV72975.1"/>
    </source>
</evidence>
<keyword evidence="2" id="KW-0645">Protease</keyword>
<dbReference type="Pfam" id="PF21403">
    <property type="entry name" value="OTU1_UBXL"/>
    <property type="match status" value="1"/>
</dbReference>
<evidence type="ECO:0000256" key="5">
    <source>
        <dbReference type="ARBA" id="ARBA00022786"/>
    </source>
</evidence>
<dbReference type="Pfam" id="PF24560">
    <property type="entry name" value="zf-C2H2_OTU1_C"/>
    <property type="match status" value="1"/>
</dbReference>
<gene>
    <name evidence="11" type="ORF">BN1211_0201</name>
    <name evidence="12" type="ORF">CYBJADRAFT_128369</name>
</gene>
<comment type="function">
    <text evidence="9">Hydrolase that can remove conjugated ubiquitin from proteins and may therefore play an important regulatory role at the level of protein turnover by preventing degradation.</text>
</comment>
<evidence type="ECO:0000256" key="2">
    <source>
        <dbReference type="ARBA" id="ARBA00022670"/>
    </source>
</evidence>
<dbReference type="Pfam" id="PF02338">
    <property type="entry name" value="OTU"/>
    <property type="match status" value="1"/>
</dbReference>
<dbReference type="Gene3D" id="3.10.20.90">
    <property type="entry name" value="Phosphatidylinositol 3-kinase Catalytic Subunit, Chain A, domain 1"/>
    <property type="match status" value="1"/>
</dbReference>
<keyword evidence="8" id="KW-0862">Zinc</keyword>
<keyword evidence="5 9" id="KW-0833">Ubl conjugation pathway</keyword>
<dbReference type="InterPro" id="IPR057766">
    <property type="entry name" value="Znf-C2H2_OTU1-like_C"/>
</dbReference>
<evidence type="ECO:0000256" key="9">
    <source>
        <dbReference type="RuleBase" id="RU367104"/>
    </source>
</evidence>
<dbReference type="InterPro" id="IPR003323">
    <property type="entry name" value="OTU_dom"/>
</dbReference>
<keyword evidence="7 9" id="KW-0788">Thiol protease</keyword>
<evidence type="ECO:0000259" key="10">
    <source>
        <dbReference type="PROSITE" id="PS50802"/>
    </source>
</evidence>
<dbReference type="AlphaFoldDB" id="A0A0H5BYU2"/>
<dbReference type="CDD" id="cd22745">
    <property type="entry name" value="OTU_OTU1"/>
    <property type="match status" value="1"/>
</dbReference>
<keyword evidence="9" id="KW-0963">Cytoplasm</keyword>
<reference evidence="13" key="2">
    <citation type="journal article" date="2015" name="J. Biotechnol.">
        <title>The structure of the Cyberlindnera jadinii genome and its relation to Candida utilis analyzed by the occurrence of single nucleotide polymorphisms.</title>
        <authorList>
            <person name="Rupp O."/>
            <person name="Brinkrolf K."/>
            <person name="Buerth C."/>
            <person name="Kunigo M."/>
            <person name="Schneider J."/>
            <person name="Jaenicke S."/>
            <person name="Goesmann A."/>
            <person name="Puehler A."/>
            <person name="Jaeger K.-E."/>
            <person name="Ernst J.F."/>
        </authorList>
    </citation>
    <scope>NUCLEOTIDE SEQUENCE [LARGE SCALE GENOMIC DNA]</scope>
    <source>
        <strain evidence="13">ATCC 18201 / CBS 1600 / BCRC 20928 / JCM 3617 / NBRC 0987 / NRRL Y-1542</strain>
    </source>
</reference>
<evidence type="ECO:0000256" key="7">
    <source>
        <dbReference type="ARBA" id="ARBA00022807"/>
    </source>
</evidence>
<dbReference type="GO" id="GO:0005829">
    <property type="term" value="C:cytosol"/>
    <property type="evidence" value="ECO:0007669"/>
    <property type="project" value="TreeGrafter"/>
</dbReference>
<dbReference type="EMBL" id="CDQK01000001">
    <property type="protein sequence ID" value="CEP20367.1"/>
    <property type="molecule type" value="Genomic_DNA"/>
</dbReference>
<dbReference type="GO" id="GO:0016579">
    <property type="term" value="P:protein deubiquitination"/>
    <property type="evidence" value="ECO:0007669"/>
    <property type="project" value="TreeGrafter"/>
</dbReference>
<comment type="catalytic activity">
    <reaction evidence="1 9">
        <text>Thiol-dependent hydrolysis of ester, thioester, amide, peptide and isopeptide bonds formed by the C-terminal Gly of ubiquitin (a 76-residue protein attached to proteins as an intracellular targeting signal).</text>
        <dbReference type="EC" id="3.4.19.12"/>
    </reaction>
</comment>
<keyword evidence="14" id="KW-1185">Reference proteome</keyword>
<dbReference type="Proteomes" id="UP000094389">
    <property type="component" value="Unassembled WGS sequence"/>
</dbReference>
<keyword evidence="3" id="KW-0479">Metal-binding</keyword>
<proteinExistence type="predicted"/>
<dbReference type="GO" id="GO:0036503">
    <property type="term" value="P:ERAD pathway"/>
    <property type="evidence" value="ECO:0007669"/>
    <property type="project" value="TreeGrafter"/>
</dbReference>
<keyword evidence="6 9" id="KW-0378">Hydrolase</keyword>
<comment type="subcellular location">
    <subcellularLocation>
        <location evidence="9">Cytoplasm</location>
    </subcellularLocation>
</comment>
<evidence type="ECO:0000256" key="8">
    <source>
        <dbReference type="ARBA" id="ARBA00022833"/>
    </source>
</evidence>
<evidence type="ECO:0000256" key="3">
    <source>
        <dbReference type="ARBA" id="ARBA00022723"/>
    </source>
</evidence>
<evidence type="ECO:0000313" key="11">
    <source>
        <dbReference type="EMBL" id="CEP20367.1"/>
    </source>
</evidence>
<dbReference type="SUPFAM" id="SSF54001">
    <property type="entry name" value="Cysteine proteinases"/>
    <property type="match status" value="1"/>
</dbReference>
<dbReference type="PROSITE" id="PS50802">
    <property type="entry name" value="OTU"/>
    <property type="match status" value="1"/>
</dbReference>
<dbReference type="Proteomes" id="UP000038830">
    <property type="component" value="Unassembled WGS sequence"/>
</dbReference>
<reference evidence="12 14" key="3">
    <citation type="journal article" date="2016" name="Proc. Natl. Acad. Sci. U.S.A.">
        <title>Comparative genomics of biotechnologically important yeasts.</title>
        <authorList>
            <person name="Riley R."/>
            <person name="Haridas S."/>
            <person name="Wolfe K.H."/>
            <person name="Lopes M.R."/>
            <person name="Hittinger C.T."/>
            <person name="Goeker M."/>
            <person name="Salamov A.A."/>
            <person name="Wisecaver J.H."/>
            <person name="Long T.M."/>
            <person name="Calvey C.H."/>
            <person name="Aerts A.L."/>
            <person name="Barry K.W."/>
            <person name="Choi C."/>
            <person name="Clum A."/>
            <person name="Coughlan A.Y."/>
            <person name="Deshpande S."/>
            <person name="Douglass A.P."/>
            <person name="Hanson S.J."/>
            <person name="Klenk H.-P."/>
            <person name="LaButti K.M."/>
            <person name="Lapidus A."/>
            <person name="Lindquist E.A."/>
            <person name="Lipzen A.M."/>
            <person name="Meier-Kolthoff J.P."/>
            <person name="Ohm R.A."/>
            <person name="Otillar R.P."/>
            <person name="Pangilinan J.L."/>
            <person name="Peng Y."/>
            <person name="Rokas A."/>
            <person name="Rosa C.A."/>
            <person name="Scheuner C."/>
            <person name="Sibirny A.A."/>
            <person name="Slot J.C."/>
            <person name="Stielow J.B."/>
            <person name="Sun H."/>
            <person name="Kurtzman C.P."/>
            <person name="Blackwell M."/>
            <person name="Grigoriev I.V."/>
            <person name="Jeffries T.W."/>
        </authorList>
    </citation>
    <scope>NUCLEOTIDE SEQUENCE [LARGE SCALE GENOMIC DNA]</scope>
    <source>
        <strain evidence="14">ATCC 18201 / CBS 1600 / BCRC 20928 / JCM 3617 / NBRC 0987 / NRRL Y-1542</strain>
        <strain evidence="12">NRRL Y-1542</strain>
    </source>
</reference>
<evidence type="ECO:0000256" key="4">
    <source>
        <dbReference type="ARBA" id="ARBA00022771"/>
    </source>
</evidence>
<name>A0A0H5BYU2_CYBJN</name>
<dbReference type="PANTHER" id="PTHR13312:SF0">
    <property type="entry name" value="UBIQUITIN THIOESTERASE OTU1"/>
    <property type="match status" value="1"/>
</dbReference>
<dbReference type="EMBL" id="KV453932">
    <property type="protein sequence ID" value="ODV72975.1"/>
    <property type="molecule type" value="Genomic_DNA"/>
</dbReference>
<dbReference type="Gene3D" id="3.90.70.80">
    <property type="match status" value="1"/>
</dbReference>
<accession>A0A1E4S0G1</accession>
<dbReference type="EC" id="3.4.19.12" evidence="9"/>
<dbReference type="OrthoDB" id="65596at2759"/>
<dbReference type="STRING" id="983966.A0A0H5BYU2"/>
<keyword evidence="4" id="KW-0863">Zinc-finger</keyword>
<evidence type="ECO:0000313" key="13">
    <source>
        <dbReference type="Proteomes" id="UP000038830"/>
    </source>
</evidence>
<dbReference type="OMA" id="TRCILVY"/>
<protein>
    <recommendedName>
        <fullName evidence="9">Ubiquitin thioesterase OTU</fullName>
        <ecNumber evidence="9">3.4.19.12</ecNumber>
    </recommendedName>
</protein>
<reference evidence="11" key="1">
    <citation type="submission" date="2014-12" db="EMBL/GenBank/DDBJ databases">
        <authorList>
            <person name="Jaenicke S."/>
        </authorList>
    </citation>
    <scope>NUCLEOTIDE SEQUENCE [LARGE SCALE GENOMIC DNA]</scope>
    <source>
        <strain evidence="11">CBS1600</strain>
    </source>
</reference>
<dbReference type="GO" id="GO:0030968">
    <property type="term" value="P:endoplasmic reticulum unfolded protein response"/>
    <property type="evidence" value="ECO:0007669"/>
    <property type="project" value="TreeGrafter"/>
</dbReference>
<accession>A0A0H5BYU2</accession>
<dbReference type="InterPro" id="IPR038765">
    <property type="entry name" value="Papain-like_cys_pep_sf"/>
</dbReference>
<dbReference type="GO" id="GO:0005634">
    <property type="term" value="C:nucleus"/>
    <property type="evidence" value="ECO:0007669"/>
    <property type="project" value="TreeGrafter"/>
</dbReference>
<dbReference type="GO" id="GO:0004843">
    <property type="term" value="F:cysteine-type deubiquitinase activity"/>
    <property type="evidence" value="ECO:0007669"/>
    <property type="project" value="UniProtKB-UniRule"/>
</dbReference>
<sequence>MRLKLQSSTKQSIVTVDDDANVAGLLEVLKEQGYGDVRIKIGFPPRAVSVADGNVRLKDVGIHNGEKLVLEEPSVSPIVPIEQDDTPRSSTPHVGVEDGYCVLRRVPDDNSCLFRSISYAVFANLEEGSQLRSVVADAIRDDEVCYSSAILGKEPSSYAEWIQRPNSWGGAIELQILAKHLGITIHSLDVEHGRIDDFNPGCSTFIVLLYSGIHYDTAAFTPLSNVDCKDLDVCVFTRESELGKAFIKGLRELGAQLNHKGYVTNTSTFKIKCNDCGTVLHGERDASEHASTHGHYNFGEV</sequence>
<evidence type="ECO:0000256" key="6">
    <source>
        <dbReference type="ARBA" id="ARBA00022801"/>
    </source>
</evidence>
<evidence type="ECO:0000313" key="14">
    <source>
        <dbReference type="Proteomes" id="UP000094389"/>
    </source>
</evidence>
<dbReference type="InterPro" id="IPR048857">
    <property type="entry name" value="OTU1_Ubl"/>
</dbReference>
<dbReference type="PANTHER" id="PTHR13312">
    <property type="entry name" value="HIV-INDUCED PROTEIN-7-LIKE PROTEASE"/>
    <property type="match status" value="1"/>
</dbReference>